<keyword evidence="2" id="KW-0547">Nucleotide-binding</keyword>
<protein>
    <submittedName>
        <fullName evidence="7">Serine/threonine protein kinase</fullName>
    </submittedName>
</protein>
<keyword evidence="1" id="KW-0808">Transferase</keyword>
<keyword evidence="4" id="KW-0067">ATP-binding</keyword>
<dbReference type="GO" id="GO:0004674">
    <property type="term" value="F:protein serine/threonine kinase activity"/>
    <property type="evidence" value="ECO:0007669"/>
    <property type="project" value="UniProtKB-KW"/>
</dbReference>
<keyword evidence="7" id="KW-0723">Serine/threonine-protein kinase</keyword>
<dbReference type="SUPFAM" id="SSF56112">
    <property type="entry name" value="Protein kinase-like (PK-like)"/>
    <property type="match status" value="1"/>
</dbReference>
<sequence length="429" mass="45496">MSQAAVLTNPGAAVANEEPQQPDEMTSLLLSPEAPDELTRFAPAELTEVMVAPDIAAPNATPVVPTREVVESQVAGFIAGVRAQAHRAGLDEVASLDLLSGARAALDRHIQAAQRPWEDGPEPAASATPGAPKADPTGWSVAPGSTMLNTFIVRTLLARGGMGEIYRVRHRDLKTDQAIKVIIPEYRDDAKIVGLFHEEGRLLQRIRHDAVVSCAGLYRDGDGRSMLVLEYIDGQSLSYFLRRGPLGLTALEALLRRLAAGLTAVHAVGIVHRDVSPDNILLPGDNPAAAKLIDFGVAREMRNGVTPRDGLDFAGKFSFASPEQLGMHGGAIGVASDIYSLGLVIVAAARGEKLAMGQTVEEAMAARRQVPDISAVPDRLRGVVATMLQPDPKRRPTDLAALLRALDASAAAGGRGGFWGRLWPSRKGA</sequence>
<name>A0A560EUR9_9PROT</name>
<feature type="region of interest" description="Disordered" evidence="5">
    <location>
        <begin position="1"/>
        <end position="26"/>
    </location>
</feature>
<dbReference type="AlphaFoldDB" id="A0A560EUR9"/>
<reference evidence="7 8" key="1">
    <citation type="submission" date="2019-06" db="EMBL/GenBank/DDBJ databases">
        <title>Genomic Encyclopedia of Type Strains, Phase IV (KMG-V): Genome sequencing to study the core and pangenomes of soil and plant-associated prokaryotes.</title>
        <authorList>
            <person name="Whitman W."/>
        </authorList>
    </citation>
    <scope>NUCLEOTIDE SEQUENCE [LARGE SCALE GENOMIC DNA]</scope>
    <source>
        <strain evidence="7 8">BR 11880</strain>
    </source>
</reference>
<dbReference type="Pfam" id="PF00069">
    <property type="entry name" value="Pkinase"/>
    <property type="match status" value="1"/>
</dbReference>
<feature type="region of interest" description="Disordered" evidence="5">
    <location>
        <begin position="114"/>
        <end position="135"/>
    </location>
</feature>
<gene>
    <name evidence="7" type="ORF">FBZ89_12164</name>
</gene>
<dbReference type="PROSITE" id="PS00109">
    <property type="entry name" value="PROTEIN_KINASE_TYR"/>
    <property type="match status" value="1"/>
</dbReference>
<dbReference type="CDD" id="cd14014">
    <property type="entry name" value="STKc_PknB_like"/>
    <property type="match status" value="1"/>
</dbReference>
<evidence type="ECO:0000256" key="5">
    <source>
        <dbReference type="SAM" id="MobiDB-lite"/>
    </source>
</evidence>
<dbReference type="Gene3D" id="3.30.200.20">
    <property type="entry name" value="Phosphorylase Kinase, domain 1"/>
    <property type="match status" value="1"/>
</dbReference>
<dbReference type="RefSeq" id="WP_145753025.1">
    <property type="nucleotide sequence ID" value="NZ_VITN01000021.1"/>
</dbReference>
<dbReference type="GO" id="GO:0005524">
    <property type="term" value="F:ATP binding"/>
    <property type="evidence" value="ECO:0007669"/>
    <property type="project" value="UniProtKB-KW"/>
</dbReference>
<dbReference type="PANTHER" id="PTHR43289">
    <property type="entry name" value="MITOGEN-ACTIVATED PROTEIN KINASE KINASE KINASE 20-RELATED"/>
    <property type="match status" value="1"/>
</dbReference>
<dbReference type="InterPro" id="IPR000719">
    <property type="entry name" value="Prot_kinase_dom"/>
</dbReference>
<dbReference type="PANTHER" id="PTHR43289:SF34">
    <property type="entry name" value="SERINE_THREONINE-PROTEIN KINASE YBDM-RELATED"/>
    <property type="match status" value="1"/>
</dbReference>
<evidence type="ECO:0000256" key="4">
    <source>
        <dbReference type="ARBA" id="ARBA00022840"/>
    </source>
</evidence>
<evidence type="ECO:0000259" key="6">
    <source>
        <dbReference type="PROSITE" id="PS50011"/>
    </source>
</evidence>
<dbReference type="Gene3D" id="1.10.510.10">
    <property type="entry name" value="Transferase(Phosphotransferase) domain 1"/>
    <property type="match status" value="1"/>
</dbReference>
<accession>A0A560EUR9</accession>
<comment type="caution">
    <text evidence="7">The sequence shown here is derived from an EMBL/GenBank/DDBJ whole genome shotgun (WGS) entry which is preliminary data.</text>
</comment>
<organism evidence="7 8">
    <name type="scientific">Nitrospirillum amazonense</name>
    <dbReference type="NCBI Taxonomy" id="28077"/>
    <lineage>
        <taxon>Bacteria</taxon>
        <taxon>Pseudomonadati</taxon>
        <taxon>Pseudomonadota</taxon>
        <taxon>Alphaproteobacteria</taxon>
        <taxon>Rhodospirillales</taxon>
        <taxon>Azospirillaceae</taxon>
        <taxon>Nitrospirillum</taxon>
    </lineage>
</organism>
<dbReference type="PROSITE" id="PS50011">
    <property type="entry name" value="PROTEIN_KINASE_DOM"/>
    <property type="match status" value="1"/>
</dbReference>
<evidence type="ECO:0000256" key="2">
    <source>
        <dbReference type="ARBA" id="ARBA00022741"/>
    </source>
</evidence>
<evidence type="ECO:0000313" key="8">
    <source>
        <dbReference type="Proteomes" id="UP000319859"/>
    </source>
</evidence>
<feature type="domain" description="Protein kinase" evidence="6">
    <location>
        <begin position="151"/>
        <end position="407"/>
    </location>
</feature>
<keyword evidence="3 7" id="KW-0418">Kinase</keyword>
<evidence type="ECO:0000256" key="1">
    <source>
        <dbReference type="ARBA" id="ARBA00022679"/>
    </source>
</evidence>
<evidence type="ECO:0000256" key="3">
    <source>
        <dbReference type="ARBA" id="ARBA00022777"/>
    </source>
</evidence>
<dbReference type="InterPro" id="IPR011009">
    <property type="entry name" value="Kinase-like_dom_sf"/>
</dbReference>
<dbReference type="EMBL" id="VITN01000021">
    <property type="protein sequence ID" value="TWB13097.1"/>
    <property type="molecule type" value="Genomic_DNA"/>
</dbReference>
<dbReference type="Proteomes" id="UP000319859">
    <property type="component" value="Unassembled WGS sequence"/>
</dbReference>
<dbReference type="OrthoDB" id="9801841at2"/>
<proteinExistence type="predicted"/>
<evidence type="ECO:0000313" key="7">
    <source>
        <dbReference type="EMBL" id="TWB13097.1"/>
    </source>
</evidence>
<dbReference type="InterPro" id="IPR008266">
    <property type="entry name" value="Tyr_kinase_AS"/>
</dbReference>